<keyword evidence="2 5" id="KW-0689">Ribosomal protein</keyword>
<dbReference type="Pfam" id="PF01165">
    <property type="entry name" value="Ribosomal_S21"/>
    <property type="match status" value="1"/>
</dbReference>
<dbReference type="KEGG" id="dpr:Despr_2925"/>
<dbReference type="InterPro" id="IPR001911">
    <property type="entry name" value="Ribosomal_bS21"/>
</dbReference>
<protein>
    <recommendedName>
        <fullName evidence="4 5">Small ribosomal subunit protein bS21</fullName>
    </recommendedName>
</protein>
<keyword evidence="7" id="KW-1185">Reference proteome</keyword>
<evidence type="ECO:0000313" key="6">
    <source>
        <dbReference type="EMBL" id="ADW19058.1"/>
    </source>
</evidence>
<dbReference type="NCBIfam" id="TIGR00030">
    <property type="entry name" value="S21p"/>
    <property type="match status" value="1"/>
</dbReference>
<organism evidence="6 7">
    <name type="scientific">Desulfobulbus propionicus (strain ATCC 33891 / DSM 2032 / VKM B-1956 / 1pr3)</name>
    <dbReference type="NCBI Taxonomy" id="577650"/>
    <lineage>
        <taxon>Bacteria</taxon>
        <taxon>Pseudomonadati</taxon>
        <taxon>Thermodesulfobacteriota</taxon>
        <taxon>Desulfobulbia</taxon>
        <taxon>Desulfobulbales</taxon>
        <taxon>Desulfobulbaceae</taxon>
        <taxon>Desulfobulbus</taxon>
    </lineage>
</organism>
<dbReference type="HAMAP" id="MF_00358">
    <property type="entry name" value="Ribosomal_bS21"/>
    <property type="match status" value="1"/>
</dbReference>
<dbReference type="EMBL" id="CP002364">
    <property type="protein sequence ID" value="ADW19058.1"/>
    <property type="molecule type" value="Genomic_DNA"/>
</dbReference>
<dbReference type="Gene3D" id="1.20.5.1150">
    <property type="entry name" value="Ribosomal protein S8"/>
    <property type="match status" value="1"/>
</dbReference>
<evidence type="ECO:0000313" key="7">
    <source>
        <dbReference type="Proteomes" id="UP000006365"/>
    </source>
</evidence>
<name>A0A7U3YPK1_DESPD</name>
<evidence type="ECO:0000256" key="1">
    <source>
        <dbReference type="ARBA" id="ARBA00006640"/>
    </source>
</evidence>
<keyword evidence="3 5" id="KW-0687">Ribonucleoprotein</keyword>
<dbReference type="PANTHER" id="PTHR21109">
    <property type="entry name" value="MITOCHONDRIAL 28S RIBOSOMAL PROTEIN S21"/>
    <property type="match status" value="1"/>
</dbReference>
<dbReference type="GO" id="GO:1990904">
    <property type="term" value="C:ribonucleoprotein complex"/>
    <property type="evidence" value="ECO:0007669"/>
    <property type="project" value="UniProtKB-KW"/>
</dbReference>
<evidence type="ECO:0000256" key="2">
    <source>
        <dbReference type="ARBA" id="ARBA00022980"/>
    </source>
</evidence>
<dbReference type="Proteomes" id="UP000006365">
    <property type="component" value="Chromosome"/>
</dbReference>
<comment type="similarity">
    <text evidence="1 5">Belongs to the bacterial ribosomal protein bS21 family.</text>
</comment>
<proteinExistence type="inferred from homology"/>
<evidence type="ECO:0000256" key="5">
    <source>
        <dbReference type="HAMAP-Rule" id="MF_00358"/>
    </source>
</evidence>
<accession>A0A7U3YPK1</accession>
<dbReference type="PANTHER" id="PTHR21109:SF0">
    <property type="entry name" value="SMALL RIBOSOMAL SUBUNIT PROTEIN BS21M"/>
    <property type="match status" value="1"/>
</dbReference>
<evidence type="ECO:0000256" key="4">
    <source>
        <dbReference type="ARBA" id="ARBA00035135"/>
    </source>
</evidence>
<dbReference type="GO" id="GO:0006412">
    <property type="term" value="P:translation"/>
    <property type="evidence" value="ECO:0007669"/>
    <property type="project" value="UniProtKB-UniRule"/>
</dbReference>
<sequence>MIEVDVRGDLEYAIRQLKKKLQIDGIKRELKRREYYEKPSVKKRRKAAEALRKLRKFNRMRSRV</sequence>
<dbReference type="AlphaFoldDB" id="A0A7U3YPK1"/>
<gene>
    <name evidence="5" type="primary">rpsU</name>
    <name evidence="6" type="ordered locus">Despr_2925</name>
</gene>
<reference evidence="6 7" key="1">
    <citation type="journal article" date="2011" name="Stand. Genomic Sci.">
        <title>Complete genome sequence of Desulfobulbus propionicus type strain (1pr3).</title>
        <authorList>
            <person name="Pagani I."/>
            <person name="Lapidus A."/>
            <person name="Nolan M."/>
            <person name="Lucas S."/>
            <person name="Hammon N."/>
            <person name="Deshpande S."/>
            <person name="Cheng J.F."/>
            <person name="Chertkov O."/>
            <person name="Davenport K."/>
            <person name="Tapia R."/>
            <person name="Han C."/>
            <person name="Goodwin L."/>
            <person name="Pitluck S."/>
            <person name="Liolios K."/>
            <person name="Mavromatis K."/>
            <person name="Ivanova N."/>
            <person name="Mikhailova N."/>
            <person name="Pati A."/>
            <person name="Chen A."/>
            <person name="Palaniappan K."/>
            <person name="Land M."/>
            <person name="Hauser L."/>
            <person name="Chang Y.J."/>
            <person name="Jeffries C.D."/>
            <person name="Detter J.C."/>
            <person name="Brambilla E."/>
            <person name="Kannan K.P."/>
            <person name="Djao O.D."/>
            <person name="Rohde M."/>
            <person name="Pukall R."/>
            <person name="Spring S."/>
            <person name="Goker M."/>
            <person name="Sikorski J."/>
            <person name="Woyke T."/>
            <person name="Bristow J."/>
            <person name="Eisen J.A."/>
            <person name="Markowitz V."/>
            <person name="Hugenholtz P."/>
            <person name="Kyrpides N.C."/>
            <person name="Klenk H.P."/>
        </authorList>
    </citation>
    <scope>NUCLEOTIDE SEQUENCE [LARGE SCALE GENOMIC DNA]</scope>
    <source>
        <strain evidence="7">ATCC 33891 / DSM 2032 / 1pr3</strain>
    </source>
</reference>
<dbReference type="InterPro" id="IPR038380">
    <property type="entry name" value="Ribosomal_bS21_sf"/>
</dbReference>
<evidence type="ECO:0000256" key="3">
    <source>
        <dbReference type="ARBA" id="ARBA00023274"/>
    </source>
</evidence>
<dbReference type="GO" id="GO:0003735">
    <property type="term" value="F:structural constituent of ribosome"/>
    <property type="evidence" value="ECO:0007669"/>
    <property type="project" value="InterPro"/>
</dbReference>
<dbReference type="GO" id="GO:0005840">
    <property type="term" value="C:ribosome"/>
    <property type="evidence" value="ECO:0007669"/>
    <property type="project" value="UniProtKB-KW"/>
</dbReference>